<evidence type="ECO:0000259" key="2">
    <source>
        <dbReference type="Pfam" id="PF19956"/>
    </source>
</evidence>
<dbReference type="InterPro" id="IPR045431">
    <property type="entry name" value="EAD2"/>
</dbReference>
<comment type="caution">
    <text evidence="4">The sequence shown here is derived from an EMBL/GenBank/DDBJ whole genome shotgun (WGS) entry which is preliminary data.</text>
</comment>
<dbReference type="Pfam" id="PF19956">
    <property type="entry name" value="EAD2"/>
    <property type="match status" value="1"/>
</dbReference>
<evidence type="ECO:0000313" key="4">
    <source>
        <dbReference type="EMBL" id="GGQ78205.1"/>
    </source>
</evidence>
<dbReference type="Pfam" id="PF19916">
    <property type="entry name" value="VMAP-M0"/>
    <property type="match status" value="1"/>
</dbReference>
<organism evidence="4 5">
    <name type="scientific">Streptomyces pilosus</name>
    <dbReference type="NCBI Taxonomy" id="28893"/>
    <lineage>
        <taxon>Bacteria</taxon>
        <taxon>Bacillati</taxon>
        <taxon>Actinomycetota</taxon>
        <taxon>Actinomycetes</taxon>
        <taxon>Kitasatosporales</taxon>
        <taxon>Streptomycetaceae</taxon>
        <taxon>Streptomyces</taxon>
    </lineage>
</organism>
<protein>
    <submittedName>
        <fullName evidence="4">Uncharacterized protein</fullName>
    </submittedName>
</protein>
<evidence type="ECO:0000259" key="1">
    <source>
        <dbReference type="Pfam" id="PF19916"/>
    </source>
</evidence>
<dbReference type="Pfam" id="PF20028">
    <property type="entry name" value="VMAP-C"/>
    <property type="match status" value="1"/>
</dbReference>
<keyword evidence="5" id="KW-1185">Reference proteome</keyword>
<accession>A0A918BP92</accession>
<dbReference type="InterPro" id="IPR045555">
    <property type="entry name" value="VMAP-M0"/>
</dbReference>
<gene>
    <name evidence="4" type="ORF">GCM10010280_25900</name>
</gene>
<feature type="domain" description="vWA-MoxR associated protein C-terminal" evidence="3">
    <location>
        <begin position="250"/>
        <end position="490"/>
    </location>
</feature>
<dbReference type="Proteomes" id="UP000656732">
    <property type="component" value="Unassembled WGS sequence"/>
</dbReference>
<dbReference type="AlphaFoldDB" id="A0A918BP92"/>
<feature type="domain" description="vWA-MoxR associated protein middle region 0" evidence="1">
    <location>
        <begin position="115"/>
        <end position="219"/>
    </location>
</feature>
<sequence>METASESGGTGRAPARDLLFRLTEALCGLSCLEDQAGRTYFAGMLGEELNRHVDLRGTKLREDAVALVRAALSVQAGERVLVDVVRVFEGVAAASVFEELIGPGDPQSDVLPGPLDQQDLDTASALLRTVRGTLPAGALRDALAGDLHLDPPPGLSPAQLLTYATELNAQPDGLPPAVLLIDLAAELTSSPDRRLALSAWVTGWARRAGLLTALEHRRAERAAASTVDPAIPRCLVVAVEPARDGSDDIVVRPWLNTVPGRWQPRAAEPETTSLHRLGRAVERALRQVVRLSPTAHPPVPPTAGQPPPYVEFVLPYDLLNHDMAGLTVRSADGRPQPLGLKYGVHLRSLERMRADDLMVRAQWLERWETLRTRGVAVHGWRTADRTGADAWQARLASEPSRTAAVLDAPDGGAATDAVKAAIAEGIGLAVWDRRGEFSEERREVVTAVFSAVPTPTQIPVAIHRLRRTAGLDVAGPLLLGRHIAFLWDDPHRLVDIQTAADYGFDDHDSEETW</sequence>
<reference evidence="4" key="1">
    <citation type="journal article" date="2014" name="Int. J. Syst. Evol. Microbiol.">
        <title>Complete genome sequence of Corynebacterium casei LMG S-19264T (=DSM 44701T), isolated from a smear-ripened cheese.</title>
        <authorList>
            <consortium name="US DOE Joint Genome Institute (JGI-PGF)"/>
            <person name="Walter F."/>
            <person name="Albersmeier A."/>
            <person name="Kalinowski J."/>
            <person name="Ruckert C."/>
        </authorList>
    </citation>
    <scope>NUCLEOTIDE SEQUENCE</scope>
    <source>
        <strain evidence="4">JCM 4403</strain>
    </source>
</reference>
<feature type="domain" description="Effector-associated" evidence="2">
    <location>
        <begin position="24"/>
        <end position="93"/>
    </location>
</feature>
<name>A0A918BP92_9ACTN</name>
<proteinExistence type="predicted"/>
<evidence type="ECO:0000313" key="5">
    <source>
        <dbReference type="Proteomes" id="UP000656732"/>
    </source>
</evidence>
<dbReference type="InterPro" id="IPR045450">
    <property type="entry name" value="VMAP_C"/>
</dbReference>
<reference evidence="4" key="2">
    <citation type="submission" date="2020-09" db="EMBL/GenBank/DDBJ databases">
        <authorList>
            <person name="Sun Q."/>
            <person name="Ohkuma M."/>
        </authorList>
    </citation>
    <scope>NUCLEOTIDE SEQUENCE</scope>
    <source>
        <strain evidence="4">JCM 4403</strain>
    </source>
</reference>
<dbReference type="RefSeq" id="WP_189557934.1">
    <property type="nucleotide sequence ID" value="NZ_BMTE01000002.1"/>
</dbReference>
<evidence type="ECO:0000259" key="3">
    <source>
        <dbReference type="Pfam" id="PF20028"/>
    </source>
</evidence>
<dbReference type="EMBL" id="BMTU01000004">
    <property type="protein sequence ID" value="GGQ78205.1"/>
    <property type="molecule type" value="Genomic_DNA"/>
</dbReference>